<feature type="compositionally biased region" description="Low complexity" evidence="2">
    <location>
        <begin position="343"/>
        <end position="360"/>
    </location>
</feature>
<evidence type="ECO:0000313" key="4">
    <source>
        <dbReference type="Proteomes" id="UP000179807"/>
    </source>
</evidence>
<feature type="region of interest" description="Disordered" evidence="2">
    <location>
        <begin position="343"/>
        <end position="378"/>
    </location>
</feature>
<feature type="region of interest" description="Disordered" evidence="2">
    <location>
        <begin position="1"/>
        <end position="121"/>
    </location>
</feature>
<name>A0A1J4J0K2_9EUKA</name>
<dbReference type="EMBL" id="MLAK01001433">
    <property type="protein sequence ID" value="OHS93104.1"/>
    <property type="molecule type" value="Genomic_DNA"/>
</dbReference>
<dbReference type="PANTHER" id="PTHR47026:SF2">
    <property type="entry name" value="FLAGELLAR ASSOCIATED PROTEIN"/>
    <property type="match status" value="1"/>
</dbReference>
<organism evidence="3 4">
    <name type="scientific">Tritrichomonas foetus</name>
    <dbReference type="NCBI Taxonomy" id="1144522"/>
    <lineage>
        <taxon>Eukaryota</taxon>
        <taxon>Metamonada</taxon>
        <taxon>Parabasalia</taxon>
        <taxon>Tritrichomonadida</taxon>
        <taxon>Tritrichomonadidae</taxon>
        <taxon>Tritrichomonas</taxon>
    </lineage>
</organism>
<feature type="region of interest" description="Disordered" evidence="2">
    <location>
        <begin position="189"/>
        <end position="211"/>
    </location>
</feature>
<dbReference type="GeneID" id="94848005"/>
<proteinExistence type="predicted"/>
<dbReference type="AlphaFoldDB" id="A0A1J4J0K2"/>
<gene>
    <name evidence="3" type="ORF">TRFO_40589</name>
</gene>
<accession>A0A1J4J0K2</accession>
<feature type="coiled-coil region" evidence="1">
    <location>
        <begin position="451"/>
        <end position="500"/>
    </location>
</feature>
<evidence type="ECO:0000313" key="3">
    <source>
        <dbReference type="EMBL" id="OHS93104.1"/>
    </source>
</evidence>
<dbReference type="VEuPathDB" id="TrichDB:TRFO_40589"/>
<comment type="caution">
    <text evidence="3">The sequence shown here is derived from an EMBL/GenBank/DDBJ whole genome shotgun (WGS) entry which is preliminary data.</text>
</comment>
<dbReference type="PANTHER" id="PTHR47026">
    <property type="entry name" value="PIGMENTOSA GTPASE REGULATOR-LIKE PROTEIN, PUTATIVE-RELATED"/>
    <property type="match status" value="1"/>
</dbReference>
<feature type="coiled-coil region" evidence="1">
    <location>
        <begin position="567"/>
        <end position="623"/>
    </location>
</feature>
<dbReference type="Proteomes" id="UP000179807">
    <property type="component" value="Unassembled WGS sequence"/>
</dbReference>
<dbReference type="OrthoDB" id="10680991at2759"/>
<protein>
    <submittedName>
        <fullName evidence="3">Uncharacterized protein</fullName>
    </submittedName>
</protein>
<dbReference type="RefSeq" id="XP_068346241.1">
    <property type="nucleotide sequence ID" value="XM_068513301.1"/>
</dbReference>
<keyword evidence="4" id="KW-1185">Reference proteome</keyword>
<reference evidence="3" key="1">
    <citation type="submission" date="2016-10" db="EMBL/GenBank/DDBJ databases">
        <authorList>
            <person name="Benchimol M."/>
            <person name="Almeida L.G."/>
            <person name="Vasconcelos A.T."/>
            <person name="Perreira-Neves A."/>
            <person name="Rosa I.A."/>
            <person name="Tasca T."/>
            <person name="Bogo M.R."/>
            <person name="de Souza W."/>
        </authorList>
    </citation>
    <scope>NUCLEOTIDE SEQUENCE [LARGE SCALE GENOMIC DNA]</scope>
    <source>
        <strain evidence="3">K</strain>
    </source>
</reference>
<sequence>MSDSTDYKEEEEYQRQIVQRISEDVFYEDNYEDSDHDHDNNMENHEIPVLDLENSIPSYEPIEYNDENGQNDSDSNLHEDETNNDIESDNNTKQNNDIEFIENEQEKAQQSEKENIEEENELLSENVQCGTSLTNNSPEKPFIPALDLANSIPSLRKLNKNQPKISNCALLSHGSSSTHKAPEPVIPVISNNKQTRPNSHLNKNNSPPRNENISLENLSQQNFKFSKNHIPIKTQIHQNLNQEAMKDEAIQNKIMKNETFNEERMEKEDSDVQRQNQNYCKDWNEQTIESKAEELKNNGFMITFLQSPKVTNSKVSSSDSSNSQKLSIPQLNINFTNEGMITSSKTSAKSSAKSSSNNSSKKPKKQKQDEAEEDISFTDEELNNAIDRLLDTKKLPPKEMHKSLIVYLKKNIFKNIIDQDYDEAERLKTAQDLLLAETNIVCNDQEKKSIVKSIEQRIESTKDKLHESKKQWKLKFDNFEIEIQNKLQELQIKHDEEIENFEKTWNSQEVLLQFNKPSAQLLEIRKLQRTKALSGDFSGAKDLKARGDRLEKEETKRAETRATNAMKAAYSKLLEKQKRELEYANQNWNHQRSIIEIEKDQEIHSIELTLKQLQIKLKESKVKSPSCLSAIAAATKKKAKKNSREVTTPTTPRTRKQMVEFRAAPRQDKLALNGIHGVHNYVRSKNKISKISSNYNNSILSYSSRKCDL</sequence>
<evidence type="ECO:0000256" key="2">
    <source>
        <dbReference type="SAM" id="MobiDB-lite"/>
    </source>
</evidence>
<feature type="compositionally biased region" description="Basic and acidic residues" evidence="2">
    <location>
        <begin position="104"/>
        <end position="114"/>
    </location>
</feature>
<keyword evidence="1" id="KW-0175">Coiled coil</keyword>
<evidence type="ECO:0000256" key="1">
    <source>
        <dbReference type="SAM" id="Coils"/>
    </source>
</evidence>
<feature type="compositionally biased region" description="Basic and acidic residues" evidence="2">
    <location>
        <begin position="33"/>
        <end position="48"/>
    </location>
</feature>